<dbReference type="OrthoDB" id="9784686at2"/>
<reference evidence="1" key="3">
    <citation type="submission" date="2022-06" db="EMBL/GenBank/DDBJ databases">
        <title>Resources to Facilitate Use of the Altered Schaedler Flora (ASF) Mouse Model to Study Microbiome Function.</title>
        <authorList>
            <person name="Proctor A."/>
            <person name="Parvinroo S."/>
            <person name="Richie T."/>
            <person name="Jia X."/>
            <person name="Lee S.T.M."/>
            <person name="Karp P.D."/>
            <person name="Paley S."/>
            <person name="Kostic A.D."/>
            <person name="Pierre J.F."/>
            <person name="Wannemuehler M.J."/>
            <person name="Phillips G.J."/>
        </authorList>
    </citation>
    <scope>NUCLEOTIDE SEQUENCE</scope>
    <source>
        <strain evidence="1">ASF457</strain>
    </source>
</reference>
<sequence>MKRLFILVVLLAALVTGCKSADLKVLEKNLQAGFAQTGQDIKVQVIELKNLKDILPGFAFVEIKIYNNNNLVNTERFITNGRYFAKDIIDSKTLSSLKDELDFEFAKVETIDTSKLTLASGNKDAKNVIVEITDFQCPYCKKANALFKEKLADKSDYALYIVHLPLDMHPNAQIMAQIFEAGMQMGFNFKNELFEADYIKVIESKIEDLQEAGTQLNQETLAVLIDEVNNQIINDFAAKTDNPDKFKSLVLSDEIKTKVDETKELAENLNISATPAFYINGKAISGYNERLILKALDDIK</sequence>
<accession>V2QCZ8</accession>
<dbReference type="PROSITE" id="PS51352">
    <property type="entry name" value="THIOREDOXIN_2"/>
    <property type="match status" value="1"/>
</dbReference>
<dbReference type="InterPro" id="IPR036249">
    <property type="entry name" value="Thioredoxin-like_sf"/>
</dbReference>
<dbReference type="Gene3D" id="3.40.30.10">
    <property type="entry name" value="Glutaredoxin"/>
    <property type="match status" value="1"/>
</dbReference>
<proteinExistence type="predicted"/>
<dbReference type="InterPro" id="IPR012336">
    <property type="entry name" value="Thioredoxin-like_fold"/>
</dbReference>
<dbReference type="InterPro" id="IPR051470">
    <property type="entry name" value="Thiol:disulfide_interchange"/>
</dbReference>
<gene>
    <name evidence="1" type="ORF">N508_000088</name>
</gene>
<dbReference type="Proteomes" id="UP000017429">
    <property type="component" value="Chromosome"/>
</dbReference>
<reference evidence="1" key="1">
    <citation type="journal article" date="2014" name="Genome Announc.">
        <title>Draft genome sequences of the altered schaedler flora, a defined bacterial community from gnotobiotic mice.</title>
        <authorList>
            <person name="Wannemuehler M.J."/>
            <person name="Overstreet A.M."/>
            <person name="Ward D.V."/>
            <person name="Phillips G.J."/>
        </authorList>
    </citation>
    <scope>NUCLEOTIDE SEQUENCE</scope>
    <source>
        <strain evidence="1">ASF457</strain>
    </source>
</reference>
<evidence type="ECO:0000313" key="1">
    <source>
        <dbReference type="EMBL" id="USF23033.1"/>
    </source>
</evidence>
<dbReference type="PROSITE" id="PS51257">
    <property type="entry name" value="PROKAR_LIPOPROTEIN"/>
    <property type="match status" value="1"/>
</dbReference>
<reference evidence="1" key="2">
    <citation type="submission" date="2022-05" db="EMBL/GenBank/DDBJ databases">
        <authorList>
            <person name="Proctor A.L."/>
            <person name="Phillips G.J."/>
            <person name="Wannemuehler M.J."/>
        </authorList>
    </citation>
    <scope>NUCLEOTIDE SEQUENCE</scope>
    <source>
        <strain evidence="1">ASF457</strain>
    </source>
</reference>
<dbReference type="KEGG" id="msch:N508_000088"/>
<name>V2QCZ8_9BACT</name>
<protein>
    <submittedName>
        <fullName evidence="1">Uncharacterized protein</fullName>
    </submittedName>
</protein>
<dbReference type="RefSeq" id="WP_023276723.1">
    <property type="nucleotide sequence ID" value="NZ_CP097562.1"/>
</dbReference>
<dbReference type="EMBL" id="CP097562">
    <property type="protein sequence ID" value="USF23033.1"/>
    <property type="molecule type" value="Genomic_DNA"/>
</dbReference>
<dbReference type="eggNOG" id="COG1651">
    <property type="taxonomic scope" value="Bacteria"/>
</dbReference>
<keyword evidence="2" id="KW-1185">Reference proteome</keyword>
<dbReference type="PANTHER" id="PTHR35272:SF3">
    <property type="entry name" value="THIOL:DISULFIDE INTERCHANGE PROTEIN DSBC"/>
    <property type="match status" value="1"/>
</dbReference>
<dbReference type="InterPro" id="IPR013766">
    <property type="entry name" value="Thioredoxin_domain"/>
</dbReference>
<evidence type="ECO:0000313" key="2">
    <source>
        <dbReference type="Proteomes" id="UP000017429"/>
    </source>
</evidence>
<dbReference type="SUPFAM" id="SSF52833">
    <property type="entry name" value="Thioredoxin-like"/>
    <property type="match status" value="1"/>
</dbReference>
<organism evidence="1 2">
    <name type="scientific">Mucispirillum schaedleri ASF457</name>
    <dbReference type="NCBI Taxonomy" id="1379858"/>
    <lineage>
        <taxon>Bacteria</taxon>
        <taxon>Pseudomonadati</taxon>
        <taxon>Deferribacterota</taxon>
        <taxon>Deferribacteres</taxon>
        <taxon>Deferribacterales</taxon>
        <taxon>Mucispirillaceae</taxon>
        <taxon>Mucispirillum</taxon>
    </lineage>
</organism>
<dbReference type="PANTHER" id="PTHR35272">
    <property type="entry name" value="THIOL:DISULFIDE INTERCHANGE PROTEIN DSBC-RELATED"/>
    <property type="match status" value="1"/>
</dbReference>
<dbReference type="AlphaFoldDB" id="V2QCZ8"/>
<dbReference type="Pfam" id="PF13462">
    <property type="entry name" value="Thioredoxin_4"/>
    <property type="match status" value="1"/>
</dbReference>